<dbReference type="GO" id="GO:0050660">
    <property type="term" value="F:flavin adenine dinucleotide binding"/>
    <property type="evidence" value="ECO:0007669"/>
    <property type="project" value="TreeGrafter"/>
</dbReference>
<organism evidence="3 4">
    <name type="scientific">Candidatus Scalindua japonica</name>
    <dbReference type="NCBI Taxonomy" id="1284222"/>
    <lineage>
        <taxon>Bacteria</taxon>
        <taxon>Pseudomonadati</taxon>
        <taxon>Planctomycetota</taxon>
        <taxon>Candidatus Brocadiia</taxon>
        <taxon>Candidatus Brocadiales</taxon>
        <taxon>Candidatus Scalinduaceae</taxon>
        <taxon>Candidatus Scalindua</taxon>
    </lineage>
</organism>
<dbReference type="RefSeq" id="WP_096893848.1">
    <property type="nucleotide sequence ID" value="NZ_BAOS01000011.1"/>
</dbReference>
<dbReference type="SUPFAM" id="SSF51971">
    <property type="entry name" value="Nucleotide-binding domain"/>
    <property type="match status" value="1"/>
</dbReference>
<dbReference type="GO" id="GO:0008767">
    <property type="term" value="F:UDP-galactopyranose mutase activity"/>
    <property type="evidence" value="ECO:0007669"/>
    <property type="project" value="TreeGrafter"/>
</dbReference>
<dbReference type="GO" id="GO:0005829">
    <property type="term" value="C:cytosol"/>
    <property type="evidence" value="ECO:0007669"/>
    <property type="project" value="TreeGrafter"/>
</dbReference>
<dbReference type="EMBL" id="BAOS01000011">
    <property type="protein sequence ID" value="GAX60453.1"/>
    <property type="molecule type" value="Genomic_DNA"/>
</dbReference>
<proteinExistence type="predicted"/>
<name>A0A286TX48_9BACT</name>
<comment type="caution">
    <text evidence="3">The sequence shown here is derived from an EMBL/GenBank/DDBJ whole genome shotgun (WGS) entry which is preliminary data.</text>
</comment>
<sequence>MEESAKETNNMNVVIMGGGPAGLTAAYELSKKHIKATVLEKDKVVGGISRTVNYKNYLFDIGGHRFFTKISAVNKIWKDVLGNNFLRRKRLSRIYFNKKFFYYPLRPFNALYGLGIWNCFLILFSYLYAHLFPSKMEDNFEQWVSNRFGKRLYQIFFKTYTEKVWGISCREIRAEWAAQRIKGLSLMSALKNSITKPQNNDRKERIIKTLIDEFDYPKYGPGMLWEAISEYVQKKGTQVCRNTKVVGILCNNYKIDSIEVRQNGQNRLIHGSHFISSLPLRELIQIFKPSVPEKILNASNQLNYRDFITIVLIVNKRNIFNDNWIYIHDQDVKLSRIQNFKNWSPYMVPDKNKTCLGLEYFCFEEDELWATSDQDLFELGKRELEALGLAQGCDVEDHTVFRMPKAYPVYDSKYRNALKIIRQFLSKIDNIQVVGRNGMHKYNNQDHSMLTAMYAVENILGKNHNLWEVNESQEYHEKDKIGMPDELILQAFTKMDKSAFAIATGSVSGLLIFTATIWLVLKGGEVVGPNLQLLSQYFIGYSVTVTGAFIGAAYGILCGGTFGWLLAYMRNLSISFFINRIKKKEELSSFRDFSEHF</sequence>
<dbReference type="AlphaFoldDB" id="A0A286TX48"/>
<keyword evidence="4" id="KW-1185">Reference proteome</keyword>
<accession>A0A286TX48</accession>
<keyword evidence="1" id="KW-1133">Transmembrane helix</keyword>
<protein>
    <submittedName>
        <fullName evidence="3">Protoporphyrinogen oxidase</fullName>
    </submittedName>
</protein>
<dbReference type="Gene3D" id="3.50.50.60">
    <property type="entry name" value="FAD/NAD(P)-binding domain"/>
    <property type="match status" value="1"/>
</dbReference>
<feature type="transmembrane region" description="Helical" evidence="1">
    <location>
        <begin position="499"/>
        <end position="521"/>
    </location>
</feature>
<keyword evidence="1" id="KW-0472">Membrane</keyword>
<gene>
    <name evidence="3" type="ORF">SCALIN_C11_0064</name>
</gene>
<evidence type="ECO:0000259" key="2">
    <source>
        <dbReference type="Pfam" id="PF01593"/>
    </source>
</evidence>
<feature type="transmembrane region" description="Helical" evidence="1">
    <location>
        <begin position="110"/>
        <end position="129"/>
    </location>
</feature>
<dbReference type="NCBIfam" id="NF005546">
    <property type="entry name" value="PRK07208.1-2"/>
    <property type="match status" value="1"/>
</dbReference>
<dbReference type="PANTHER" id="PTHR21197:SF0">
    <property type="entry name" value="UDP-GALACTOPYRANOSE MUTASE"/>
    <property type="match status" value="1"/>
</dbReference>
<evidence type="ECO:0000313" key="3">
    <source>
        <dbReference type="EMBL" id="GAX60453.1"/>
    </source>
</evidence>
<keyword evidence="1" id="KW-0812">Transmembrane</keyword>
<dbReference type="NCBIfam" id="NF005548">
    <property type="entry name" value="PRK07208.1-4"/>
    <property type="match status" value="1"/>
</dbReference>
<feature type="transmembrane region" description="Helical" evidence="1">
    <location>
        <begin position="541"/>
        <end position="567"/>
    </location>
</feature>
<dbReference type="InterPro" id="IPR036188">
    <property type="entry name" value="FAD/NAD-bd_sf"/>
</dbReference>
<dbReference type="NCBIfam" id="NF005545">
    <property type="entry name" value="PRK07208.1-1"/>
    <property type="match status" value="1"/>
</dbReference>
<evidence type="ECO:0000313" key="4">
    <source>
        <dbReference type="Proteomes" id="UP000218542"/>
    </source>
</evidence>
<feature type="domain" description="Amine oxidase" evidence="2">
    <location>
        <begin position="21"/>
        <end position="387"/>
    </location>
</feature>
<dbReference type="Proteomes" id="UP000218542">
    <property type="component" value="Unassembled WGS sequence"/>
</dbReference>
<dbReference type="Pfam" id="PF01593">
    <property type="entry name" value="Amino_oxidase"/>
    <property type="match status" value="1"/>
</dbReference>
<reference evidence="4" key="1">
    <citation type="journal article" date="2017" name="Environ. Microbiol. Rep.">
        <title>Genetic Diversity of Marine Anaerobic Ammonium-Oxidizing Bacteria as Revealed by Genomic and Proteomic Analyses of 'Candidatus Scalindua japonica'.</title>
        <authorList>
            <person name="Oshiki M."/>
            <person name="Mizuto K."/>
            <person name="Kimura Z."/>
            <person name="Kindaichi T."/>
            <person name="Satoh H."/>
            <person name="Okabe S."/>
        </authorList>
    </citation>
    <scope>NUCLEOTIDE SEQUENCE [LARGE SCALE GENOMIC DNA]</scope>
    <source>
        <strain evidence="4">husup-a2</strain>
    </source>
</reference>
<dbReference type="PANTHER" id="PTHR21197">
    <property type="entry name" value="UDP-GALACTOPYRANOSE MUTASE"/>
    <property type="match status" value="1"/>
</dbReference>
<dbReference type="GO" id="GO:0016491">
    <property type="term" value="F:oxidoreductase activity"/>
    <property type="evidence" value="ECO:0007669"/>
    <property type="project" value="InterPro"/>
</dbReference>
<dbReference type="OrthoDB" id="9767561at2"/>
<dbReference type="PRINTS" id="PR00419">
    <property type="entry name" value="ADXRDTASE"/>
</dbReference>
<evidence type="ECO:0000256" key="1">
    <source>
        <dbReference type="SAM" id="Phobius"/>
    </source>
</evidence>
<dbReference type="InterPro" id="IPR002937">
    <property type="entry name" value="Amino_oxidase"/>
</dbReference>